<evidence type="ECO:0000256" key="4">
    <source>
        <dbReference type="ARBA" id="ARBA00022679"/>
    </source>
</evidence>
<accession>A0A367IP71</accession>
<feature type="domain" description="RNA polymerase Rpb1" evidence="9">
    <location>
        <begin position="3"/>
        <end position="78"/>
    </location>
</feature>
<dbReference type="GO" id="GO:0005840">
    <property type="term" value="C:ribosome"/>
    <property type="evidence" value="ECO:0007669"/>
    <property type="project" value="UniProtKB-KW"/>
</dbReference>
<comment type="similarity">
    <text evidence="1">Belongs to the RNA polymerase beta' chain family.</text>
</comment>
<keyword evidence="11" id="KW-1185">Reference proteome</keyword>
<comment type="caution">
    <text evidence="10">The sequence shown here is derived from an EMBL/GenBank/DDBJ whole genome shotgun (WGS) entry which is preliminary data.</text>
</comment>
<dbReference type="FunFam" id="1.10.150.390:FF:000005">
    <property type="entry name" value="DNA-directed RNA polymerase subunit"/>
    <property type="match status" value="1"/>
</dbReference>
<sequence>MWAFSDIIDVNYIDTNDIAAILKTYGVEAARNAIIKEVGSVFGVYGIKVDRRHLTLIADYMTFEGGYKPFSRIGIGSNVAPFLKMSFESTCKFLTEATLHGDFDTLDSPSSRVVVGRVVEGGTGSFDVLQPLTITA</sequence>
<dbReference type="EC" id="2.7.7.6" evidence="2"/>
<evidence type="ECO:0000256" key="5">
    <source>
        <dbReference type="ARBA" id="ARBA00022695"/>
    </source>
</evidence>
<dbReference type="EMBL" id="PJQM01006666">
    <property type="protein sequence ID" value="RCH79301.1"/>
    <property type="molecule type" value="Genomic_DNA"/>
</dbReference>
<dbReference type="GO" id="GO:0005736">
    <property type="term" value="C:RNA polymerase I complex"/>
    <property type="evidence" value="ECO:0007669"/>
    <property type="project" value="TreeGrafter"/>
</dbReference>
<reference evidence="10 11" key="1">
    <citation type="journal article" date="2018" name="G3 (Bethesda)">
        <title>Phylogenetic and Phylogenomic Definition of Rhizopus Species.</title>
        <authorList>
            <person name="Gryganskyi A.P."/>
            <person name="Golan J."/>
            <person name="Dolatabadi S."/>
            <person name="Mondo S."/>
            <person name="Robb S."/>
            <person name="Idnurm A."/>
            <person name="Muszewska A."/>
            <person name="Steczkiewicz K."/>
            <person name="Masonjones S."/>
            <person name="Liao H.L."/>
            <person name="Gajdeczka M.T."/>
            <person name="Anike F."/>
            <person name="Vuek A."/>
            <person name="Anishchenko I.M."/>
            <person name="Voigt K."/>
            <person name="de Hoog G.S."/>
            <person name="Smith M.E."/>
            <person name="Heitman J."/>
            <person name="Vilgalys R."/>
            <person name="Stajich J.E."/>
        </authorList>
    </citation>
    <scope>NUCLEOTIDE SEQUENCE [LARGE SCALE GENOMIC DNA]</scope>
    <source>
        <strain evidence="10 11">LSU 92-RS-03</strain>
    </source>
</reference>
<keyword evidence="4" id="KW-0808">Transferase</keyword>
<evidence type="ECO:0000256" key="2">
    <source>
        <dbReference type="ARBA" id="ARBA00012418"/>
    </source>
</evidence>
<name>A0A367IP71_RHIST</name>
<dbReference type="GO" id="GO:0003899">
    <property type="term" value="F:DNA-directed RNA polymerase activity"/>
    <property type="evidence" value="ECO:0007669"/>
    <property type="project" value="UniProtKB-EC"/>
</dbReference>
<keyword evidence="5" id="KW-0548">Nucleotidyltransferase</keyword>
<evidence type="ECO:0000256" key="8">
    <source>
        <dbReference type="ARBA" id="ARBA00074527"/>
    </source>
</evidence>
<dbReference type="AlphaFoldDB" id="A0A367IP71"/>
<organism evidence="10 11">
    <name type="scientific">Rhizopus stolonifer</name>
    <name type="common">Rhizopus nigricans</name>
    <dbReference type="NCBI Taxonomy" id="4846"/>
    <lineage>
        <taxon>Eukaryota</taxon>
        <taxon>Fungi</taxon>
        <taxon>Fungi incertae sedis</taxon>
        <taxon>Mucoromycota</taxon>
        <taxon>Mucoromycotina</taxon>
        <taxon>Mucoromycetes</taxon>
        <taxon>Mucorales</taxon>
        <taxon>Mucorineae</taxon>
        <taxon>Rhizopodaceae</taxon>
        <taxon>Rhizopus</taxon>
    </lineage>
</organism>
<evidence type="ECO:0000313" key="11">
    <source>
        <dbReference type="Proteomes" id="UP000253551"/>
    </source>
</evidence>
<dbReference type="Proteomes" id="UP000253551">
    <property type="component" value="Unassembled WGS sequence"/>
</dbReference>
<dbReference type="Pfam" id="PF04998">
    <property type="entry name" value="RNA_pol_Rpb1_5"/>
    <property type="match status" value="1"/>
</dbReference>
<dbReference type="PANTHER" id="PTHR19376:SF11">
    <property type="entry name" value="DNA-DIRECTED RNA POLYMERASE I SUBUNIT RPA1"/>
    <property type="match status" value="1"/>
</dbReference>
<keyword evidence="10" id="KW-0687">Ribonucleoprotein</keyword>
<dbReference type="STRING" id="4846.A0A367IP71"/>
<dbReference type="Gene3D" id="1.10.150.390">
    <property type="match status" value="1"/>
</dbReference>
<evidence type="ECO:0000313" key="10">
    <source>
        <dbReference type="EMBL" id="RCH79301.1"/>
    </source>
</evidence>
<dbReference type="GO" id="GO:0003677">
    <property type="term" value="F:DNA binding"/>
    <property type="evidence" value="ECO:0007669"/>
    <property type="project" value="InterPro"/>
</dbReference>
<evidence type="ECO:0000256" key="7">
    <source>
        <dbReference type="ARBA" id="ARBA00074245"/>
    </source>
</evidence>
<keyword evidence="3" id="KW-0240">DNA-directed RNA polymerase</keyword>
<dbReference type="SUPFAM" id="SSF64484">
    <property type="entry name" value="beta and beta-prime subunits of DNA dependent RNA-polymerase"/>
    <property type="match status" value="1"/>
</dbReference>
<evidence type="ECO:0000256" key="6">
    <source>
        <dbReference type="ARBA" id="ARBA00023163"/>
    </source>
</evidence>
<dbReference type="InterPro" id="IPR045867">
    <property type="entry name" value="DNA-dir_RpoC_beta_prime"/>
</dbReference>
<dbReference type="OrthoDB" id="270392at2759"/>
<evidence type="ECO:0000256" key="3">
    <source>
        <dbReference type="ARBA" id="ARBA00022478"/>
    </source>
</evidence>
<protein>
    <recommendedName>
        <fullName evidence="7">DNA-directed RNA polymerase I subunit RPA1</fullName>
        <ecNumber evidence="2">2.7.7.6</ecNumber>
    </recommendedName>
    <alternativeName>
        <fullName evidence="8">DNA-directed RNA polymerase I subunit rpa1</fullName>
    </alternativeName>
</protein>
<evidence type="ECO:0000256" key="1">
    <source>
        <dbReference type="ARBA" id="ARBA00006460"/>
    </source>
</evidence>
<proteinExistence type="inferred from homology"/>
<dbReference type="InterPro" id="IPR007081">
    <property type="entry name" value="RNA_pol_Rpb1_5"/>
</dbReference>
<dbReference type="PANTHER" id="PTHR19376">
    <property type="entry name" value="DNA-DIRECTED RNA POLYMERASE"/>
    <property type="match status" value="1"/>
</dbReference>
<gene>
    <name evidence="10" type="primary">RPA1</name>
    <name evidence="10" type="ORF">CU098_007451</name>
</gene>
<keyword evidence="10" id="KW-0689">Ribosomal protein</keyword>
<keyword evidence="6" id="KW-0804">Transcription</keyword>
<dbReference type="GO" id="GO:0006351">
    <property type="term" value="P:DNA-templated transcription"/>
    <property type="evidence" value="ECO:0007669"/>
    <property type="project" value="InterPro"/>
</dbReference>
<evidence type="ECO:0000259" key="9">
    <source>
        <dbReference type="Pfam" id="PF04998"/>
    </source>
</evidence>